<keyword evidence="1 3" id="KW-0963">Cytoplasm</keyword>
<dbReference type="GO" id="GO:0003723">
    <property type="term" value="F:RNA binding"/>
    <property type="evidence" value="ECO:0007669"/>
    <property type="project" value="UniProtKB-UniRule"/>
</dbReference>
<comment type="function">
    <text evidence="3">Required for rescue of stalled ribosomes mediated by trans-translation. Binds to transfer-messenger RNA (tmRNA), required for stable association of tmRNA with ribosomes. tmRNA and SmpB together mimic tRNA shape, replacing the anticodon stem-loop with SmpB. tmRNA is encoded by the ssrA gene; the 2 termini fold to resemble tRNA(Ala) and it encodes a 'tag peptide', a short internal open reading frame. During trans-translation Ala-aminoacylated tmRNA acts like a tRNA, entering the A-site of stalled ribosomes, displacing the stalled mRNA. The ribosome then switches to translate the ORF on the tmRNA; the nascent peptide is terminated with the 'tag peptide' encoded by the tmRNA and targeted for degradation. The ribosome is freed to recommence translation, which seems to be the essential function of trans-translation.</text>
</comment>
<dbReference type="GO" id="GO:0070930">
    <property type="term" value="P:trans-translation-dependent protein tagging"/>
    <property type="evidence" value="ECO:0007669"/>
    <property type="project" value="TreeGrafter"/>
</dbReference>
<reference evidence="5" key="1">
    <citation type="submission" date="2018-09" db="EMBL/GenBank/DDBJ databases">
        <authorList>
            <person name="Manzano-Marin A."/>
            <person name="Manzano-Marin A."/>
        </authorList>
    </citation>
    <scope>NUCLEOTIDE SEQUENCE [LARGE SCALE GENOMIC DNA]</scope>
    <source>
        <strain evidence="5">BuCistrobi</strain>
    </source>
</reference>
<dbReference type="OrthoDB" id="9805462at2"/>
<dbReference type="GO" id="GO:0005829">
    <property type="term" value="C:cytosol"/>
    <property type="evidence" value="ECO:0007669"/>
    <property type="project" value="TreeGrafter"/>
</dbReference>
<dbReference type="SUPFAM" id="SSF74982">
    <property type="entry name" value="Small protein B (SmpB)"/>
    <property type="match status" value="1"/>
</dbReference>
<evidence type="ECO:0000313" key="4">
    <source>
        <dbReference type="EMBL" id="VAX76483.1"/>
    </source>
</evidence>
<dbReference type="PROSITE" id="PS01317">
    <property type="entry name" value="SSRP"/>
    <property type="match status" value="1"/>
</dbReference>
<gene>
    <name evidence="3 4" type="primary">smpB</name>
    <name evidence="4" type="ORF">BUCINSTRO3249_0167</name>
</gene>
<organism evidence="4 5">
    <name type="scientific">Buchnera aphidicola</name>
    <name type="common">Cinara strobi</name>
    <dbReference type="NCBI Taxonomy" id="1921549"/>
    <lineage>
        <taxon>Bacteria</taxon>
        <taxon>Pseudomonadati</taxon>
        <taxon>Pseudomonadota</taxon>
        <taxon>Gammaproteobacteria</taxon>
        <taxon>Enterobacterales</taxon>
        <taxon>Erwiniaceae</taxon>
        <taxon>Buchnera</taxon>
    </lineage>
</organism>
<dbReference type="NCBIfam" id="NF003843">
    <property type="entry name" value="PRK05422.1"/>
    <property type="match status" value="1"/>
</dbReference>
<dbReference type="AlphaFoldDB" id="A0A3B1DW33"/>
<sequence>MKKYFINRKAKYNFYIKKTIVSGISLKGWEVKSIRAGKVQITESYVVIKKNEAYLFGVFFQPLITTSDVFLCNPSRIRKLLLKKKEINNLNIYTQKKGYTLIPIKLFWLKSWCKIQIGVVKGKSLRDKRLDKKNDSWKKEKNTIFKRLSLKKIN</sequence>
<dbReference type="Gene3D" id="2.40.280.10">
    <property type="match status" value="1"/>
</dbReference>
<evidence type="ECO:0000256" key="1">
    <source>
        <dbReference type="ARBA" id="ARBA00022490"/>
    </source>
</evidence>
<evidence type="ECO:0000313" key="5">
    <source>
        <dbReference type="Proteomes" id="UP000271849"/>
    </source>
</evidence>
<dbReference type="STRING" id="1921549.GCA_900128825_00166"/>
<evidence type="ECO:0000256" key="3">
    <source>
        <dbReference type="HAMAP-Rule" id="MF_00023"/>
    </source>
</evidence>
<dbReference type="InterPro" id="IPR023620">
    <property type="entry name" value="SmpB"/>
</dbReference>
<proteinExistence type="inferred from homology"/>
<comment type="similarity">
    <text evidence="3">Belongs to the SmpB family.</text>
</comment>
<accession>A0A3B1DW33</accession>
<name>A0A3B1DW33_9GAMM</name>
<keyword evidence="2 3" id="KW-0694">RNA-binding</keyword>
<dbReference type="HAMAP" id="MF_00023">
    <property type="entry name" value="SmpB"/>
    <property type="match status" value="1"/>
</dbReference>
<dbReference type="InterPro" id="IPR020081">
    <property type="entry name" value="SsrA-bd_prot_CS"/>
</dbReference>
<dbReference type="GO" id="GO:0070929">
    <property type="term" value="P:trans-translation"/>
    <property type="evidence" value="ECO:0007669"/>
    <property type="project" value="UniProtKB-UniRule"/>
</dbReference>
<dbReference type="InterPro" id="IPR000037">
    <property type="entry name" value="SsrA-bd_prot"/>
</dbReference>
<protein>
    <recommendedName>
        <fullName evidence="3">SsrA-binding protein</fullName>
    </recommendedName>
    <alternativeName>
        <fullName evidence="3">Small protein B</fullName>
    </alternativeName>
</protein>
<dbReference type="RefSeq" id="WP_158349048.1">
    <property type="nucleotide sequence ID" value="NZ_LR025085.1"/>
</dbReference>
<dbReference type="PANTHER" id="PTHR30308:SF2">
    <property type="entry name" value="SSRA-BINDING PROTEIN"/>
    <property type="match status" value="1"/>
</dbReference>
<dbReference type="EMBL" id="LR025085">
    <property type="protein sequence ID" value="VAX76483.1"/>
    <property type="molecule type" value="Genomic_DNA"/>
</dbReference>
<dbReference type="Pfam" id="PF01668">
    <property type="entry name" value="SmpB"/>
    <property type="match status" value="1"/>
</dbReference>
<dbReference type="NCBIfam" id="TIGR00086">
    <property type="entry name" value="smpB"/>
    <property type="match status" value="1"/>
</dbReference>
<dbReference type="Proteomes" id="UP000271849">
    <property type="component" value="Chromosome"/>
</dbReference>
<dbReference type="CDD" id="cd09294">
    <property type="entry name" value="SmpB"/>
    <property type="match status" value="1"/>
</dbReference>
<comment type="subcellular location">
    <subcellularLocation>
        <location evidence="3">Cytoplasm</location>
    </subcellularLocation>
    <text evidence="3">The tmRNA-SmpB complex associates with stalled 70S ribosomes.</text>
</comment>
<evidence type="ECO:0000256" key="2">
    <source>
        <dbReference type="ARBA" id="ARBA00022884"/>
    </source>
</evidence>
<dbReference type="PANTHER" id="PTHR30308">
    <property type="entry name" value="TMRNA-BINDING COMPONENT OF TRANS-TRANSLATION TAGGING COMPLEX"/>
    <property type="match status" value="1"/>
</dbReference>